<accession>A0A090W428</accession>
<sequence length="283" mass="32329">MRRIITLIIFLSLFLGYSQTKELDSLSIALGFETNDSLKVDISLNIIDLLYEAQDFDHALKYIKLSDKLSSDINYKKGIAKITYYKALIYAKKDDYINAMDGYTKAKTLFNTLKDTLNIAKVNNSIGLIEMERGNFNKGLQYSLSAIRELERRGLSHELRSAYASLGKTYYKLNNVDKSIEYNIKALEIQEQMNDSIGVSNSSLLLAELYSKSKEHRKAIEFYEKVLNSAKGKSDSIRSSVLPKLGGEYLEFNDYDSAAKYLIRGLTLNRKNKNETKFSNYIK</sequence>
<name>A0A090W428_9FLAO</name>
<keyword evidence="4 6" id="KW-0802">TPR repeat</keyword>
<dbReference type="InterPro" id="IPR011990">
    <property type="entry name" value="TPR-like_helical_dom_sf"/>
</dbReference>
<comment type="similarity">
    <text evidence="5">Belongs to the Rap family.</text>
</comment>
<dbReference type="SMART" id="SM00028">
    <property type="entry name" value="TPR"/>
    <property type="match status" value="5"/>
</dbReference>
<organism evidence="7 8">
    <name type="scientific">Jejuia pallidilutea</name>
    <dbReference type="NCBI Taxonomy" id="504487"/>
    <lineage>
        <taxon>Bacteria</taxon>
        <taxon>Pseudomonadati</taxon>
        <taxon>Bacteroidota</taxon>
        <taxon>Flavobacteriia</taxon>
        <taxon>Flavobacteriales</taxon>
        <taxon>Flavobacteriaceae</taxon>
        <taxon>Jejuia</taxon>
    </lineage>
</organism>
<evidence type="ECO:0000256" key="3">
    <source>
        <dbReference type="ARBA" id="ARBA00022737"/>
    </source>
</evidence>
<evidence type="ECO:0000256" key="4">
    <source>
        <dbReference type="ARBA" id="ARBA00022803"/>
    </source>
</evidence>
<dbReference type="GO" id="GO:0005737">
    <property type="term" value="C:cytoplasm"/>
    <property type="evidence" value="ECO:0007669"/>
    <property type="project" value="UniProtKB-SubCell"/>
</dbReference>
<dbReference type="SUPFAM" id="SSF48452">
    <property type="entry name" value="TPR-like"/>
    <property type="match status" value="2"/>
</dbReference>
<evidence type="ECO:0000256" key="1">
    <source>
        <dbReference type="ARBA" id="ARBA00004496"/>
    </source>
</evidence>
<protein>
    <submittedName>
        <fullName evidence="7">Two-component sensor histidine kinase</fullName>
    </submittedName>
</protein>
<dbReference type="PANTHER" id="PTHR46630:SF1">
    <property type="entry name" value="TETRATRICOPEPTIDE REPEAT PROTEIN 29"/>
    <property type="match status" value="1"/>
</dbReference>
<dbReference type="PROSITE" id="PS50005">
    <property type="entry name" value="TPR"/>
    <property type="match status" value="2"/>
</dbReference>
<dbReference type="Proteomes" id="UP000029646">
    <property type="component" value="Unassembled WGS sequence"/>
</dbReference>
<dbReference type="EMBL" id="BBNS01000014">
    <property type="protein sequence ID" value="GAL71696.1"/>
    <property type="molecule type" value="Genomic_DNA"/>
</dbReference>
<dbReference type="GO" id="GO:0016301">
    <property type="term" value="F:kinase activity"/>
    <property type="evidence" value="ECO:0007669"/>
    <property type="project" value="UniProtKB-KW"/>
</dbReference>
<keyword evidence="3" id="KW-0677">Repeat</keyword>
<dbReference type="AlphaFoldDB" id="A0A090W428"/>
<evidence type="ECO:0000313" key="7">
    <source>
        <dbReference type="EMBL" id="GAL71696.1"/>
    </source>
</evidence>
<keyword evidence="2" id="KW-0963">Cytoplasm</keyword>
<dbReference type="InterPro" id="IPR019734">
    <property type="entry name" value="TPR_rpt"/>
</dbReference>
<comment type="subcellular location">
    <subcellularLocation>
        <location evidence="1">Cytoplasm</location>
    </subcellularLocation>
</comment>
<keyword evidence="7" id="KW-0808">Transferase</keyword>
<evidence type="ECO:0000256" key="5">
    <source>
        <dbReference type="ARBA" id="ARBA00038253"/>
    </source>
</evidence>
<evidence type="ECO:0000256" key="2">
    <source>
        <dbReference type="ARBA" id="ARBA00022490"/>
    </source>
</evidence>
<dbReference type="Gene3D" id="1.25.40.10">
    <property type="entry name" value="Tetratricopeptide repeat domain"/>
    <property type="match status" value="2"/>
</dbReference>
<gene>
    <name evidence="7" type="ORF">JCM19302_3186</name>
</gene>
<feature type="repeat" description="TPR" evidence="6">
    <location>
        <begin position="160"/>
        <end position="193"/>
    </location>
</feature>
<reference evidence="7 8" key="1">
    <citation type="journal article" date="2014" name="Genome Announc.">
        <title>Draft Genome Sequence of Marine Flavobacterium Jejuia pallidilutea Strain 11shimoA1 and Pigmentation Mutants.</title>
        <authorList>
            <person name="Takatani N."/>
            <person name="Nakanishi M."/>
            <person name="Meirelles P."/>
            <person name="Mino S."/>
            <person name="Suda W."/>
            <person name="Oshima K."/>
            <person name="Hattori M."/>
            <person name="Ohkuma M."/>
            <person name="Hosokawa M."/>
            <person name="Miyashita K."/>
            <person name="Thompson F.L."/>
            <person name="Niwa A."/>
            <person name="Sawabe T."/>
            <person name="Sawabe T."/>
        </authorList>
    </citation>
    <scope>NUCLEOTIDE SEQUENCE [LARGE SCALE GENOMIC DNA]</scope>
    <source>
        <strain evidence="8">JCM19302</strain>
    </source>
</reference>
<dbReference type="RefSeq" id="WP_238567222.1">
    <property type="nucleotide sequence ID" value="NZ_BBNS01000014.1"/>
</dbReference>
<keyword evidence="7" id="KW-0418">Kinase</keyword>
<comment type="caution">
    <text evidence="7">The sequence shown here is derived from an EMBL/GenBank/DDBJ whole genome shotgun (WGS) entry which is preliminary data.</text>
</comment>
<dbReference type="Pfam" id="PF13424">
    <property type="entry name" value="TPR_12"/>
    <property type="match status" value="1"/>
</dbReference>
<proteinExistence type="inferred from homology"/>
<dbReference type="PANTHER" id="PTHR46630">
    <property type="entry name" value="TETRATRICOPEPTIDE REPEAT PROTEIN 29"/>
    <property type="match status" value="1"/>
</dbReference>
<dbReference type="InterPro" id="IPR051476">
    <property type="entry name" value="Bac_ResReg_Asp_Phosphatase"/>
</dbReference>
<evidence type="ECO:0000256" key="6">
    <source>
        <dbReference type="PROSITE-ProRule" id="PRU00339"/>
    </source>
</evidence>
<feature type="repeat" description="TPR" evidence="6">
    <location>
        <begin position="239"/>
        <end position="272"/>
    </location>
</feature>
<evidence type="ECO:0000313" key="8">
    <source>
        <dbReference type="Proteomes" id="UP000029646"/>
    </source>
</evidence>